<dbReference type="RefSeq" id="WP_109416892.1">
    <property type="nucleotide sequence ID" value="NZ_QEAS01000013.1"/>
</dbReference>
<sequence>MNMNVYMPKKSLRYISNGIFMAMAVLLLSSCLKSKNDYEPVYSTVMIVNADANTPQAYFFYDRQFLETPINYGSNTPYYENLVGGAFLGFIKTTSDKDYYVRGGVPSISGTYSVYLAGAGDSSFVVEDKLITPAADKVAIRFVNASKSAGDVDVTLTSETSGSAPVKLSAIKFHGTQGATAPEFKEYPAAATTVDVYTAGSTTSTLATLSFSPTAGKSYTIYLSGHKTPASESKALKLNRVDHTGAL</sequence>
<dbReference type="InterPro" id="IPR025510">
    <property type="entry name" value="DUF4397"/>
</dbReference>
<evidence type="ECO:0000259" key="1">
    <source>
        <dbReference type="Pfam" id="PF14344"/>
    </source>
</evidence>
<proteinExistence type="predicted"/>
<protein>
    <recommendedName>
        <fullName evidence="1">DUF4397 domain-containing protein</fullName>
    </recommendedName>
</protein>
<dbReference type="EMBL" id="QEAS01000013">
    <property type="protein sequence ID" value="PWG79648.1"/>
    <property type="molecule type" value="Genomic_DNA"/>
</dbReference>
<dbReference type="OrthoDB" id="9792011at2"/>
<reference evidence="2 3" key="1">
    <citation type="submission" date="2018-04" db="EMBL/GenBank/DDBJ databases">
        <title>Pedobacter chongqingensis sp. nov., isolated from a rottenly hemp rope.</title>
        <authorList>
            <person name="Cai Y."/>
        </authorList>
    </citation>
    <scope>NUCLEOTIDE SEQUENCE [LARGE SCALE GENOMIC DNA]</scope>
    <source>
        <strain evidence="2 3">FJ4-8</strain>
    </source>
</reference>
<comment type="caution">
    <text evidence="2">The sequence shown here is derived from an EMBL/GenBank/DDBJ whole genome shotgun (WGS) entry which is preliminary data.</text>
</comment>
<dbReference type="Pfam" id="PF14344">
    <property type="entry name" value="DUF4397"/>
    <property type="match status" value="1"/>
</dbReference>
<gene>
    <name evidence="2" type="ORF">DDR33_16450</name>
</gene>
<organism evidence="2 3">
    <name type="scientific">Pararcticibacter amylolyticus</name>
    <dbReference type="NCBI Taxonomy" id="2173175"/>
    <lineage>
        <taxon>Bacteria</taxon>
        <taxon>Pseudomonadati</taxon>
        <taxon>Bacteroidota</taxon>
        <taxon>Sphingobacteriia</taxon>
        <taxon>Sphingobacteriales</taxon>
        <taxon>Sphingobacteriaceae</taxon>
        <taxon>Pararcticibacter</taxon>
    </lineage>
</organism>
<feature type="domain" description="DUF4397" evidence="1">
    <location>
        <begin position="43"/>
        <end position="155"/>
    </location>
</feature>
<evidence type="ECO:0000313" key="3">
    <source>
        <dbReference type="Proteomes" id="UP000245647"/>
    </source>
</evidence>
<accession>A0A2U2PE18</accession>
<name>A0A2U2PE18_9SPHI</name>
<keyword evidence="3" id="KW-1185">Reference proteome</keyword>
<dbReference type="AlphaFoldDB" id="A0A2U2PE18"/>
<dbReference type="Proteomes" id="UP000245647">
    <property type="component" value="Unassembled WGS sequence"/>
</dbReference>
<evidence type="ECO:0000313" key="2">
    <source>
        <dbReference type="EMBL" id="PWG79648.1"/>
    </source>
</evidence>